<evidence type="ECO:0000313" key="14">
    <source>
        <dbReference type="EMBL" id="MDH1056035.1"/>
    </source>
</evidence>
<comment type="subunit">
    <text evidence="10">Monomer.</text>
</comment>
<dbReference type="FunFam" id="2.70.210.12:FF:000001">
    <property type="entry name" value="GTPase Obg"/>
    <property type="match status" value="1"/>
</dbReference>
<dbReference type="Proteomes" id="UP000321110">
    <property type="component" value="Unassembled WGS sequence"/>
</dbReference>
<dbReference type="Gene3D" id="2.70.210.12">
    <property type="entry name" value="GTP1/OBG domain"/>
    <property type="match status" value="1"/>
</dbReference>
<dbReference type="InterPro" id="IPR006073">
    <property type="entry name" value="GTP-bd"/>
</dbReference>
<feature type="binding site" evidence="10">
    <location>
        <begin position="213"/>
        <end position="216"/>
    </location>
    <ligand>
        <name>GTP</name>
        <dbReference type="ChEBI" id="CHEBI:37565"/>
    </ligand>
</feature>
<dbReference type="GO" id="GO:0019003">
    <property type="term" value="F:GDP binding"/>
    <property type="evidence" value="ECO:0007669"/>
    <property type="project" value="UniProtKB-ARBA"/>
</dbReference>
<dbReference type="NCBIfam" id="TIGR02729">
    <property type="entry name" value="Obg_CgtA"/>
    <property type="match status" value="1"/>
</dbReference>
<comment type="caution">
    <text evidence="14">The sequence shown here is derived from an EMBL/GenBank/DDBJ whole genome shotgun (WGS) entry which is preliminary data.</text>
</comment>
<dbReference type="InterPro" id="IPR027417">
    <property type="entry name" value="P-loop_NTPase"/>
</dbReference>
<name>A0A142IVK2_AQUAC</name>
<dbReference type="InterPro" id="IPR036726">
    <property type="entry name" value="GTP1_OBG_dom_sf"/>
</dbReference>
<evidence type="ECO:0000256" key="7">
    <source>
        <dbReference type="ARBA" id="ARBA00022801"/>
    </source>
</evidence>
<feature type="binding site" evidence="10">
    <location>
        <begin position="314"/>
        <end position="316"/>
    </location>
    <ligand>
        <name>GTP</name>
        <dbReference type="ChEBI" id="CHEBI:37565"/>
    </ligand>
</feature>
<evidence type="ECO:0000313" key="16">
    <source>
        <dbReference type="Proteomes" id="UP000321110"/>
    </source>
</evidence>
<feature type="region of interest" description="Disordered" evidence="11">
    <location>
        <begin position="377"/>
        <end position="407"/>
    </location>
</feature>
<evidence type="ECO:0000256" key="9">
    <source>
        <dbReference type="ARBA" id="ARBA00023134"/>
    </source>
</evidence>
<feature type="compositionally biased region" description="Polar residues" evidence="11">
    <location>
        <begin position="129"/>
        <end position="143"/>
    </location>
</feature>
<dbReference type="GO" id="GO:0005525">
    <property type="term" value="F:GTP binding"/>
    <property type="evidence" value="ECO:0007669"/>
    <property type="project" value="UniProtKB-UniRule"/>
</dbReference>
<evidence type="ECO:0000256" key="1">
    <source>
        <dbReference type="ARBA" id="ARBA00001946"/>
    </source>
</evidence>
<dbReference type="Proteomes" id="UP001158730">
    <property type="component" value="Unassembled WGS sequence"/>
</dbReference>
<dbReference type="AlphaFoldDB" id="A0A142IVK2"/>
<dbReference type="InterPro" id="IPR006169">
    <property type="entry name" value="GTP1_OBG_dom"/>
</dbReference>
<dbReference type="Gene3D" id="3.40.50.300">
    <property type="entry name" value="P-loop containing nucleotide triphosphate hydrolases"/>
    <property type="match status" value="1"/>
</dbReference>
<dbReference type="NCBIfam" id="NF008955">
    <property type="entry name" value="PRK12297.1"/>
    <property type="match status" value="1"/>
</dbReference>
<feature type="domain" description="OBG-type G" evidence="12">
    <location>
        <begin position="160"/>
        <end position="333"/>
    </location>
</feature>
<evidence type="ECO:0000256" key="8">
    <source>
        <dbReference type="ARBA" id="ARBA00022842"/>
    </source>
</evidence>
<dbReference type="PROSITE" id="PS51883">
    <property type="entry name" value="OBG"/>
    <property type="match status" value="1"/>
</dbReference>
<evidence type="ECO:0000256" key="6">
    <source>
        <dbReference type="ARBA" id="ARBA00022741"/>
    </source>
</evidence>
<keyword evidence="7 10" id="KW-0378">Hydrolase</keyword>
<dbReference type="KEGG" id="palc:A0T30_18875"/>
<feature type="compositionally biased region" description="Acidic residues" evidence="11">
    <location>
        <begin position="383"/>
        <end position="400"/>
    </location>
</feature>
<evidence type="ECO:0000256" key="5">
    <source>
        <dbReference type="ARBA" id="ARBA00022723"/>
    </source>
</evidence>
<dbReference type="EMBL" id="SSFO01000128">
    <property type="protein sequence ID" value="TXI32955.1"/>
    <property type="molecule type" value="Genomic_DNA"/>
</dbReference>
<comment type="similarity">
    <text evidence="3 10">Belongs to the TRAFAC class OBG-HflX-like GTPase superfamily. OBG GTPase family.</text>
</comment>
<evidence type="ECO:0000256" key="10">
    <source>
        <dbReference type="HAMAP-Rule" id="MF_01454"/>
    </source>
</evidence>
<evidence type="ECO:0000313" key="17">
    <source>
        <dbReference type="Proteomes" id="UP001158730"/>
    </source>
</evidence>
<dbReference type="EC" id="3.6.5.-" evidence="10"/>
<dbReference type="EMBL" id="JAOBYN010000013">
    <property type="protein sequence ID" value="MDH1056035.1"/>
    <property type="molecule type" value="Genomic_DNA"/>
</dbReference>
<sequence>MKFVDEVSIFVKAGDGGNGMMSFRREKFIEKGGPNGGDGGDGGSVFLEADENLNTLVDYRYTRRFQAQNGEKGGSTECTGAKGEDLILPVPVGTTVIDASTQEVIGDLTRAGQRLMVAQGGWHGLGNTRFKSSTNRAPRQTTPGKPGEQRDLKLELKVLADVGLLGLPNAGKSTFIRSVSAAKPKVADYPFTTLVPNLGVVSVGRYKSFVIADIPGLIEGASEGAGLGIRFLKHLARTRLLLHLVDMAPLDQSDPAEAAEVIIRELEKFSPALAERERWLVLNKADQLLDDEREERMRAVVERLDWQGPVFVISALEREGTEALSQAIMRYMDERAVRIEEEPDYAAELAELDRRIEDEARARLQALDDKRALRKAGLKSVDDVGDDDDWDDFEDDEDGPEIIYVRD</sequence>
<dbReference type="SUPFAM" id="SSF82051">
    <property type="entry name" value="Obg GTP-binding protein N-terminal domain"/>
    <property type="match status" value="1"/>
</dbReference>
<keyword evidence="6 10" id="KW-0547">Nucleotide-binding</keyword>
<dbReference type="PIRSF" id="PIRSF002401">
    <property type="entry name" value="GTP_bd_Obg/CgtA"/>
    <property type="match status" value="1"/>
</dbReference>
<evidence type="ECO:0000256" key="11">
    <source>
        <dbReference type="SAM" id="MobiDB-lite"/>
    </source>
</evidence>
<dbReference type="GO" id="GO:0003924">
    <property type="term" value="F:GTPase activity"/>
    <property type="evidence" value="ECO:0007669"/>
    <property type="project" value="UniProtKB-UniRule"/>
</dbReference>
<evidence type="ECO:0000259" key="13">
    <source>
        <dbReference type="PROSITE" id="PS51883"/>
    </source>
</evidence>
<evidence type="ECO:0000256" key="2">
    <source>
        <dbReference type="ARBA" id="ARBA00004496"/>
    </source>
</evidence>
<evidence type="ECO:0000256" key="3">
    <source>
        <dbReference type="ARBA" id="ARBA00007699"/>
    </source>
</evidence>
<gene>
    <name evidence="14" type="primary">cgtA</name>
    <name evidence="10" type="synonym">obg</name>
    <name evidence="15" type="ORF">E6Q69_07665</name>
    <name evidence="14" type="ORF">N5C05_14860</name>
</gene>
<dbReference type="PANTHER" id="PTHR11702:SF31">
    <property type="entry name" value="MITOCHONDRIAL RIBOSOME-ASSOCIATED GTPASE 2"/>
    <property type="match status" value="1"/>
</dbReference>
<dbReference type="Pfam" id="PF01018">
    <property type="entry name" value="GTP1_OBG"/>
    <property type="match status" value="1"/>
</dbReference>
<reference evidence="15 16" key="1">
    <citation type="submission" date="2018-09" db="EMBL/GenBank/DDBJ databases">
        <title>Metagenome Assembled Genomes from an Advanced Water Purification Facility.</title>
        <authorList>
            <person name="Stamps B.W."/>
            <person name="Spear J.R."/>
        </authorList>
    </citation>
    <scope>NUCLEOTIDE SEQUENCE [LARGE SCALE GENOMIC DNA]</scope>
    <source>
        <strain evidence="15">Bin_52_1</strain>
    </source>
</reference>
<proteinExistence type="inferred from homology"/>
<keyword evidence="4 10" id="KW-0963">Cytoplasm</keyword>
<dbReference type="GO" id="GO:0042254">
    <property type="term" value="P:ribosome biogenesis"/>
    <property type="evidence" value="ECO:0007669"/>
    <property type="project" value="UniProtKB-UniRule"/>
</dbReference>
<keyword evidence="8 10" id="KW-0460">Magnesium</keyword>
<comment type="cofactor">
    <cofactor evidence="1 10">
        <name>Mg(2+)</name>
        <dbReference type="ChEBI" id="CHEBI:18420"/>
    </cofactor>
</comment>
<dbReference type="RefSeq" id="WP_061905404.1">
    <property type="nucleotide sequence ID" value="NZ_AP025273.1"/>
</dbReference>
<dbReference type="GO" id="GO:0000287">
    <property type="term" value="F:magnesium ion binding"/>
    <property type="evidence" value="ECO:0007669"/>
    <property type="project" value="InterPro"/>
</dbReference>
<dbReference type="SUPFAM" id="SSF52540">
    <property type="entry name" value="P-loop containing nucleoside triphosphate hydrolases"/>
    <property type="match status" value="1"/>
</dbReference>
<dbReference type="NCBIfam" id="NF008956">
    <property type="entry name" value="PRK12299.1"/>
    <property type="match status" value="1"/>
</dbReference>
<dbReference type="FunFam" id="3.40.50.300:FF:000185">
    <property type="entry name" value="GTPase Obg"/>
    <property type="match status" value="1"/>
</dbReference>
<dbReference type="PANTHER" id="PTHR11702">
    <property type="entry name" value="DEVELOPMENTALLY REGULATED GTP-BINDING PROTEIN-RELATED"/>
    <property type="match status" value="1"/>
</dbReference>
<protein>
    <recommendedName>
        <fullName evidence="10">GTPase Obg</fullName>
        <ecNumber evidence="10">3.6.5.-</ecNumber>
    </recommendedName>
    <alternativeName>
        <fullName evidence="10">GTP-binding protein Obg</fullName>
    </alternativeName>
</protein>
<dbReference type="InterPro" id="IPR014100">
    <property type="entry name" value="GTP-bd_Obg/CgtA"/>
</dbReference>
<feature type="binding site" evidence="10">
    <location>
        <position position="173"/>
    </location>
    <ligand>
        <name>Mg(2+)</name>
        <dbReference type="ChEBI" id="CHEBI:18420"/>
    </ligand>
</feature>
<comment type="function">
    <text evidence="10">An essential GTPase which binds GTP, GDP and possibly (p)ppGpp with moderate affinity, with high nucleotide exchange rates and a fairly low GTP hydrolysis rate. Plays a role in control of the cell cycle, stress response, ribosome biogenesis and in those bacteria that undergo differentiation, in morphogenesis control.</text>
</comment>
<evidence type="ECO:0000259" key="12">
    <source>
        <dbReference type="PROSITE" id="PS51710"/>
    </source>
</evidence>
<dbReference type="InterPro" id="IPR031167">
    <property type="entry name" value="G_OBG"/>
</dbReference>
<evidence type="ECO:0000256" key="4">
    <source>
        <dbReference type="ARBA" id="ARBA00022490"/>
    </source>
</evidence>
<dbReference type="PRINTS" id="PR00326">
    <property type="entry name" value="GTP1OBG"/>
</dbReference>
<feature type="binding site" evidence="10">
    <location>
        <position position="193"/>
    </location>
    <ligand>
        <name>Mg(2+)</name>
        <dbReference type="ChEBI" id="CHEBI:18420"/>
    </ligand>
</feature>
<feature type="domain" description="Obg" evidence="13">
    <location>
        <begin position="1"/>
        <end position="159"/>
    </location>
</feature>
<dbReference type="PROSITE" id="PS00905">
    <property type="entry name" value="GTP1_OBG"/>
    <property type="match status" value="1"/>
</dbReference>
<reference evidence="14" key="2">
    <citation type="submission" date="2022-09" db="EMBL/GenBank/DDBJ databases">
        <title>Intensive care unit water sources are persistently colonized with multi-drug resistant bacteria and are the site of extensive horizontal gene transfer of antibiotic resistance genes.</title>
        <authorList>
            <person name="Diorio-Toth L."/>
        </authorList>
    </citation>
    <scope>NUCLEOTIDE SEQUENCE</scope>
    <source>
        <strain evidence="14">GD03990</strain>
    </source>
</reference>
<dbReference type="PROSITE" id="PS51710">
    <property type="entry name" value="G_OBG"/>
    <property type="match status" value="1"/>
</dbReference>
<dbReference type="GO" id="GO:0043022">
    <property type="term" value="F:ribosome binding"/>
    <property type="evidence" value="ECO:0007669"/>
    <property type="project" value="UniProtKB-ARBA"/>
</dbReference>
<dbReference type="Pfam" id="PF01926">
    <property type="entry name" value="MMR_HSR1"/>
    <property type="match status" value="1"/>
</dbReference>
<feature type="region of interest" description="Disordered" evidence="11">
    <location>
        <begin position="127"/>
        <end position="148"/>
    </location>
</feature>
<dbReference type="HAMAP" id="MF_01454">
    <property type="entry name" value="GTPase_Obg"/>
    <property type="match status" value="1"/>
</dbReference>
<dbReference type="GO" id="GO:0005737">
    <property type="term" value="C:cytoplasm"/>
    <property type="evidence" value="ECO:0007669"/>
    <property type="project" value="UniProtKB-SubCell"/>
</dbReference>
<dbReference type="CDD" id="cd01898">
    <property type="entry name" value="Obg"/>
    <property type="match status" value="1"/>
</dbReference>
<feature type="binding site" evidence="10">
    <location>
        <begin position="283"/>
        <end position="286"/>
    </location>
    <ligand>
        <name>GTP</name>
        <dbReference type="ChEBI" id="CHEBI:37565"/>
    </ligand>
</feature>
<dbReference type="GeneID" id="42931871"/>
<feature type="binding site" evidence="10">
    <location>
        <begin position="166"/>
        <end position="173"/>
    </location>
    <ligand>
        <name>GTP</name>
        <dbReference type="ChEBI" id="CHEBI:37565"/>
    </ligand>
</feature>
<keyword evidence="5 10" id="KW-0479">Metal-binding</keyword>
<keyword evidence="9 10" id="KW-0342">GTP-binding</keyword>
<comment type="subcellular location">
    <subcellularLocation>
        <location evidence="2 10">Cytoplasm</location>
    </subcellularLocation>
</comment>
<organism evidence="14 17">
    <name type="scientific">Aquipseudomonas alcaligenes</name>
    <name type="common">Pseudomonas alcaligenes</name>
    <dbReference type="NCBI Taxonomy" id="43263"/>
    <lineage>
        <taxon>Bacteria</taxon>
        <taxon>Pseudomonadati</taxon>
        <taxon>Pseudomonadota</taxon>
        <taxon>Gammaproteobacteria</taxon>
        <taxon>Pseudomonadales</taxon>
        <taxon>Pseudomonadaceae</taxon>
        <taxon>Aquipseudomonas</taxon>
    </lineage>
</organism>
<accession>A0A142IVK2</accession>
<dbReference type="InterPro" id="IPR006074">
    <property type="entry name" value="GTP1-OBG_CS"/>
</dbReference>
<dbReference type="InterPro" id="IPR045086">
    <property type="entry name" value="OBG_GTPase"/>
</dbReference>
<feature type="binding site" evidence="10">
    <location>
        <begin position="191"/>
        <end position="195"/>
    </location>
    <ligand>
        <name>GTP</name>
        <dbReference type="ChEBI" id="CHEBI:37565"/>
    </ligand>
</feature>
<evidence type="ECO:0000313" key="15">
    <source>
        <dbReference type="EMBL" id="TXI32955.1"/>
    </source>
</evidence>